<dbReference type="Pfam" id="PF00001">
    <property type="entry name" value="7tm_1"/>
    <property type="match status" value="1"/>
</dbReference>
<evidence type="ECO:0000256" key="9">
    <source>
        <dbReference type="SAM" id="Phobius"/>
    </source>
</evidence>
<feature type="transmembrane region" description="Helical" evidence="9">
    <location>
        <begin position="191"/>
        <end position="213"/>
    </location>
</feature>
<reference evidence="11 12" key="1">
    <citation type="submission" date="2016-03" db="EMBL/GenBank/DDBJ databases">
        <title>Cyphomyrmex costatus WGS genome.</title>
        <authorList>
            <person name="Nygaard S."/>
            <person name="Hu H."/>
            <person name="Boomsma J."/>
            <person name="Zhang G."/>
        </authorList>
    </citation>
    <scope>NUCLEOTIDE SEQUENCE [LARGE SCALE GENOMIC DNA]</scope>
    <source>
        <strain evidence="11">MS0001</strain>
        <tissue evidence="11">Whole body</tissue>
    </source>
</reference>
<evidence type="ECO:0000256" key="2">
    <source>
        <dbReference type="ARBA" id="ARBA00010663"/>
    </source>
</evidence>
<feature type="transmembrane region" description="Helical" evidence="9">
    <location>
        <begin position="343"/>
        <end position="363"/>
    </location>
</feature>
<comment type="subcellular location">
    <subcellularLocation>
        <location evidence="1">Membrane</location>
        <topology evidence="1">Multi-pass membrane protein</topology>
    </subcellularLocation>
</comment>
<keyword evidence="3 9" id="KW-0812">Transmembrane</keyword>
<dbReference type="GO" id="GO:0005886">
    <property type="term" value="C:plasma membrane"/>
    <property type="evidence" value="ECO:0007669"/>
    <property type="project" value="TreeGrafter"/>
</dbReference>
<dbReference type="GO" id="GO:0008188">
    <property type="term" value="F:neuropeptide receptor activity"/>
    <property type="evidence" value="ECO:0007669"/>
    <property type="project" value="TreeGrafter"/>
</dbReference>
<evidence type="ECO:0000256" key="3">
    <source>
        <dbReference type="ARBA" id="ARBA00022692"/>
    </source>
</evidence>
<evidence type="ECO:0000256" key="7">
    <source>
        <dbReference type="ARBA" id="ARBA00023170"/>
    </source>
</evidence>
<evidence type="ECO:0000256" key="8">
    <source>
        <dbReference type="ARBA" id="ARBA00023224"/>
    </source>
</evidence>
<evidence type="ECO:0000256" key="4">
    <source>
        <dbReference type="ARBA" id="ARBA00022989"/>
    </source>
</evidence>
<evidence type="ECO:0000259" key="10">
    <source>
        <dbReference type="PROSITE" id="PS50262"/>
    </source>
</evidence>
<gene>
    <name evidence="11" type="ORF">ALC62_04313</name>
</gene>
<name>A0A195CW68_9HYME</name>
<dbReference type="Proteomes" id="UP000078542">
    <property type="component" value="Unassembled WGS sequence"/>
</dbReference>
<keyword evidence="5" id="KW-0297">G-protein coupled receptor</keyword>
<accession>A0A195CW68</accession>
<evidence type="ECO:0000313" key="12">
    <source>
        <dbReference type="Proteomes" id="UP000078542"/>
    </source>
</evidence>
<dbReference type="SUPFAM" id="SSF81321">
    <property type="entry name" value="Family A G protein-coupled receptor-like"/>
    <property type="match status" value="1"/>
</dbReference>
<dbReference type="PANTHER" id="PTHR45695">
    <property type="entry name" value="LEUCOKININ RECEPTOR-RELATED"/>
    <property type="match status" value="1"/>
</dbReference>
<organism evidence="11 12">
    <name type="scientific">Cyphomyrmex costatus</name>
    <dbReference type="NCBI Taxonomy" id="456900"/>
    <lineage>
        <taxon>Eukaryota</taxon>
        <taxon>Metazoa</taxon>
        <taxon>Ecdysozoa</taxon>
        <taxon>Arthropoda</taxon>
        <taxon>Hexapoda</taxon>
        <taxon>Insecta</taxon>
        <taxon>Pterygota</taxon>
        <taxon>Neoptera</taxon>
        <taxon>Endopterygota</taxon>
        <taxon>Hymenoptera</taxon>
        <taxon>Apocrita</taxon>
        <taxon>Aculeata</taxon>
        <taxon>Formicoidea</taxon>
        <taxon>Formicidae</taxon>
        <taxon>Myrmicinae</taxon>
        <taxon>Cyphomyrmex</taxon>
    </lineage>
</organism>
<keyword evidence="12" id="KW-1185">Reference proteome</keyword>
<protein>
    <submittedName>
        <fullName evidence="11">Neuromedin-B receptor</fullName>
    </submittedName>
</protein>
<dbReference type="EMBL" id="KQ977220">
    <property type="protein sequence ID" value="KYN04928.1"/>
    <property type="molecule type" value="Genomic_DNA"/>
</dbReference>
<dbReference type="AlphaFoldDB" id="A0A195CW68"/>
<evidence type="ECO:0000256" key="6">
    <source>
        <dbReference type="ARBA" id="ARBA00023136"/>
    </source>
</evidence>
<dbReference type="CDD" id="cd15927">
    <property type="entry name" value="7tmA_Bombesin_R-like"/>
    <property type="match status" value="1"/>
</dbReference>
<dbReference type="PROSITE" id="PS50262">
    <property type="entry name" value="G_PROTEIN_RECEP_F1_2"/>
    <property type="match status" value="1"/>
</dbReference>
<dbReference type="InterPro" id="IPR000276">
    <property type="entry name" value="GPCR_Rhodpsn"/>
</dbReference>
<feature type="domain" description="G-protein coupled receptors family 1 profile" evidence="10">
    <location>
        <begin position="72"/>
        <end position="360"/>
    </location>
</feature>
<evidence type="ECO:0000256" key="5">
    <source>
        <dbReference type="ARBA" id="ARBA00023040"/>
    </source>
</evidence>
<dbReference type="Gene3D" id="1.20.1070.10">
    <property type="entry name" value="Rhodopsin 7-helix transmembrane proteins"/>
    <property type="match status" value="1"/>
</dbReference>
<keyword evidence="6 9" id="KW-0472">Membrane</keyword>
<feature type="transmembrane region" description="Helical" evidence="9">
    <location>
        <begin position="56"/>
        <end position="81"/>
    </location>
</feature>
<dbReference type="PANTHER" id="PTHR45695:SF26">
    <property type="entry name" value="NEUROPEPTIDE CCHAMIDE-1 RECEPTOR"/>
    <property type="match status" value="1"/>
</dbReference>
<keyword evidence="8" id="KW-0807">Transducer</keyword>
<dbReference type="STRING" id="456900.A0A195CW68"/>
<evidence type="ECO:0000256" key="1">
    <source>
        <dbReference type="ARBA" id="ARBA00004141"/>
    </source>
</evidence>
<feature type="transmembrane region" description="Helical" evidence="9">
    <location>
        <begin position="137"/>
        <end position="158"/>
    </location>
</feature>
<dbReference type="PRINTS" id="PR00237">
    <property type="entry name" value="GPCRRHODOPSN"/>
</dbReference>
<feature type="transmembrane region" description="Helical" evidence="9">
    <location>
        <begin position="93"/>
        <end position="117"/>
    </location>
</feature>
<proteinExistence type="inferred from homology"/>
<evidence type="ECO:0000313" key="11">
    <source>
        <dbReference type="EMBL" id="KYN04928.1"/>
    </source>
</evidence>
<feature type="transmembrane region" description="Helical" evidence="9">
    <location>
        <begin position="251"/>
        <end position="270"/>
    </location>
</feature>
<keyword evidence="7 11" id="KW-0675">Receptor</keyword>
<dbReference type="InterPro" id="IPR017452">
    <property type="entry name" value="GPCR_Rhodpsn_7TM"/>
</dbReference>
<feature type="transmembrane region" description="Helical" evidence="9">
    <location>
        <begin position="302"/>
        <end position="323"/>
    </location>
</feature>
<comment type="similarity">
    <text evidence="2">Belongs to the G-protein coupled receptor 1 family.</text>
</comment>
<keyword evidence="4 9" id="KW-1133">Transmembrane helix</keyword>
<sequence length="698" mass="79774">MSAISHFIDNIKKATKIFPLLQTMTITEDIFNMSSEMEYDYEYNEYVPVAQRVETYIIPIIFLLILVVGVIGNSILILILLRHTSMRNIPNTYVLSLALGDLLVIVTYVPFTLFVYVLDSWPWGLTICKLSEYAKDISIGVSVFTLAALSAESFYCFYHIIYCRIFSRCHRYCAIVNPIRRHVAGLSAKPLTILTASLIWVLAIVIAMPAALFSEVTSVPVLGNRSILICNPFPKEFGEAYRKGMVMFKFLAYYLIPLCVIAIFYLSMTWHLTLSTRNMPGELPGSDLHNEQIKARKRVGKMVVCFIIIFVICFLPYHIYVLWFHFNPTATDDFNSYWNAFRVFGFCLSFINSCVNPIALYLISRTFRQKFNKYLCCCLPGGSTVCSRNRMESSIAHGNIFLQKSRRMLNETSFASNCRRRTQEFNSTGVFEMGSIESKPPVMTETCSLRINRYETPRHAYNVSSLARATRPSLQRGTRKGQRKEKGGSCICRLAPCLEDVGNDSKRMKNTDQYADPNTREYLQLALARVLELQREIREGTYVAEIDDGSDLNASGSEEDLTKEILTKVFHDLPGTPNSLGKIIDKGTHWKNHRMDAIHSKRIQLLGFDTCRRMALEFMRTVIRESRNKSSSLNTIELDNFSQNESLYLKDGILANDFHKRESSTRAHEIQARMLKSLDLHLAAKQRDYTSKLMKSGI</sequence>